<reference evidence="2 3" key="1">
    <citation type="submission" date="2017-01" db="EMBL/GenBank/DDBJ databases">
        <authorList>
            <person name="Mah S.A."/>
            <person name="Swanson W.J."/>
            <person name="Moy G.W."/>
            <person name="Vacquier V.D."/>
        </authorList>
    </citation>
    <scope>NUCLEOTIDE SEQUENCE [LARGE SCALE GENOMIC DNA]</scope>
    <source>
        <strain evidence="2 3">CPCC 203464</strain>
    </source>
</reference>
<accession>A0A1N7CCV1</accession>
<feature type="domain" description="NTF2-like N-terminal transpeptidase" evidence="1">
    <location>
        <begin position="45"/>
        <end position="146"/>
    </location>
</feature>
<dbReference type="EMBL" id="FTNT01000001">
    <property type="protein sequence ID" value="SIR61244.1"/>
    <property type="molecule type" value="Genomic_DNA"/>
</dbReference>
<sequence length="548" mass="56499">MKSGVWARLTVTRWMLIVVVALTAATSVAACGILGSNKESELSAALHRFADAIGAQDATKAGSLTSAPAQATDAYTSTLTSMRAQKVQVTVQDPVEYSDGSANFSLTTSWQFGKDRTFTIGTKGSARKLSAGWRVQWDPSLIADGLPPGGYLRQVRTDARPAPALLSSTRQPWMSLQPVNDIVVDPARVKNPAATASALAATLKPIAPLITTSTIRSQLDMAQGKPVTVVSLRDSDMTVLDSDPDDVTGVSVVKNSDLLVIDRRINTPLTATATDYWQTVRDATSGWEVQRVDPGRRPIRLDGAQGPAAKSLSTSFDPNAQLTLGDSVVEVAQAASMLVLDAKTGGVVAAAQNTAAQNEKVTITDRYTPGTTLDPVFAAVNAAAGGNKDKTRQLANGLGLELGYMVPGLTPKGGQGAAPASQVSLDSASSRVSMLEMGAFGAAVARGDAVAPTFFGTAPTVVSGGKVGAADPSVLNPVRAAMAKTVATGDASDLTGAPGLNALVGTNGPQGPGWFVGLQGGKVVVVYCTGAKSGTAALQVAQKYFRTM</sequence>
<dbReference type="InterPro" id="IPR012338">
    <property type="entry name" value="Beta-lactam/transpept-like"/>
</dbReference>
<dbReference type="InterPro" id="IPR007887">
    <property type="entry name" value="MecA_N"/>
</dbReference>
<keyword evidence="3" id="KW-1185">Reference proteome</keyword>
<dbReference type="Proteomes" id="UP000186218">
    <property type="component" value="Unassembled WGS sequence"/>
</dbReference>
<protein>
    <submittedName>
        <fullName evidence="2">NTF2-like N-terminal transpeptidase domain-containing protein</fullName>
    </submittedName>
</protein>
<gene>
    <name evidence="2" type="ORF">SAMN05445060_0036</name>
</gene>
<evidence type="ECO:0000313" key="2">
    <source>
        <dbReference type="EMBL" id="SIR61244.1"/>
    </source>
</evidence>
<name>A0A1N7CCV1_9NOCA</name>
<organism evidence="2 3">
    <name type="scientific">Williamsia sterculiae</name>
    <dbReference type="NCBI Taxonomy" id="1344003"/>
    <lineage>
        <taxon>Bacteria</taxon>
        <taxon>Bacillati</taxon>
        <taxon>Actinomycetota</taxon>
        <taxon>Actinomycetes</taxon>
        <taxon>Mycobacteriales</taxon>
        <taxon>Nocardiaceae</taxon>
        <taxon>Williamsia</taxon>
    </lineage>
</organism>
<dbReference type="STRING" id="1344003.SAMN05445060_0036"/>
<dbReference type="AlphaFoldDB" id="A0A1N7CCV1"/>
<proteinExistence type="predicted"/>
<evidence type="ECO:0000313" key="3">
    <source>
        <dbReference type="Proteomes" id="UP000186218"/>
    </source>
</evidence>
<dbReference type="SUPFAM" id="SSF56601">
    <property type="entry name" value="beta-lactamase/transpeptidase-like"/>
    <property type="match status" value="1"/>
</dbReference>
<dbReference type="GO" id="GO:0046677">
    <property type="term" value="P:response to antibiotic"/>
    <property type="evidence" value="ECO:0007669"/>
    <property type="project" value="InterPro"/>
</dbReference>
<dbReference type="RefSeq" id="WP_234974118.1">
    <property type="nucleotide sequence ID" value="NZ_FTNT01000001.1"/>
</dbReference>
<dbReference type="PROSITE" id="PS51257">
    <property type="entry name" value="PROKAR_LIPOPROTEIN"/>
    <property type="match status" value="1"/>
</dbReference>
<evidence type="ECO:0000259" key="1">
    <source>
        <dbReference type="Pfam" id="PF05223"/>
    </source>
</evidence>
<dbReference type="Pfam" id="PF05223">
    <property type="entry name" value="MecA_N"/>
    <property type="match status" value="1"/>
</dbReference>